<comment type="caution">
    <text evidence="2">The sequence shown here is derived from an EMBL/GenBank/DDBJ whole genome shotgun (WGS) entry which is preliminary data.</text>
</comment>
<evidence type="ECO:0000313" key="2">
    <source>
        <dbReference type="EMBL" id="GEK96390.1"/>
    </source>
</evidence>
<reference evidence="2 3" key="1">
    <citation type="submission" date="2019-07" db="EMBL/GenBank/DDBJ databases">
        <title>Whole genome shotgun sequence of Gluconobacter kanchanaburiensis NBRC 103587.</title>
        <authorList>
            <person name="Hosoyama A."/>
            <person name="Uohara A."/>
            <person name="Ohji S."/>
            <person name="Ichikawa N."/>
        </authorList>
    </citation>
    <scope>NUCLEOTIDE SEQUENCE [LARGE SCALE GENOMIC DNA]</scope>
    <source>
        <strain evidence="2 3">NBRC 103587</strain>
    </source>
</reference>
<protein>
    <submittedName>
        <fullName evidence="2">Uncharacterized protein</fullName>
    </submittedName>
</protein>
<keyword evidence="1" id="KW-0812">Transmembrane</keyword>
<evidence type="ECO:0000256" key="1">
    <source>
        <dbReference type="SAM" id="Phobius"/>
    </source>
</evidence>
<dbReference type="EMBL" id="BJVA01000008">
    <property type="protein sequence ID" value="GEK96390.1"/>
    <property type="molecule type" value="Genomic_DNA"/>
</dbReference>
<proteinExistence type="predicted"/>
<dbReference type="AlphaFoldDB" id="A0A511B7E6"/>
<name>A0A511B7E6_9PROT</name>
<evidence type="ECO:0000313" key="3">
    <source>
        <dbReference type="Proteomes" id="UP000321079"/>
    </source>
</evidence>
<gene>
    <name evidence="2" type="ORF">GKA01_15870</name>
</gene>
<dbReference type="Proteomes" id="UP000321079">
    <property type="component" value="Unassembled WGS sequence"/>
</dbReference>
<accession>A0A511B7E6</accession>
<keyword evidence="1" id="KW-0472">Membrane</keyword>
<organism evidence="2 3">
    <name type="scientific">Gluconobacter kanchanaburiensis NBRC 103587</name>
    <dbReference type="NCBI Taxonomy" id="1307948"/>
    <lineage>
        <taxon>Bacteria</taxon>
        <taxon>Pseudomonadati</taxon>
        <taxon>Pseudomonadota</taxon>
        <taxon>Alphaproteobacteria</taxon>
        <taxon>Acetobacterales</taxon>
        <taxon>Acetobacteraceae</taxon>
        <taxon>Gluconobacter</taxon>
    </lineage>
</organism>
<keyword evidence="3" id="KW-1185">Reference proteome</keyword>
<keyword evidence="1" id="KW-1133">Transmembrane helix</keyword>
<feature type="transmembrane region" description="Helical" evidence="1">
    <location>
        <begin position="12"/>
        <end position="35"/>
    </location>
</feature>
<sequence>MTVSGKDEKLRVGDVILQAIGNAALLVFLGTVLWFGRETGLNAGVFASTGS</sequence>